<dbReference type="SUPFAM" id="SSF54518">
    <property type="entry name" value="Tubby C-terminal domain-like"/>
    <property type="match status" value="1"/>
</dbReference>
<protein>
    <submittedName>
        <fullName evidence="2">LURP-one-related/scramblase family protein</fullName>
    </submittedName>
</protein>
<keyword evidence="3" id="KW-1185">Reference proteome</keyword>
<evidence type="ECO:0000313" key="3">
    <source>
        <dbReference type="Proteomes" id="UP001596266"/>
    </source>
</evidence>
<dbReference type="Pfam" id="PF04525">
    <property type="entry name" value="LOR"/>
    <property type="match status" value="1"/>
</dbReference>
<accession>A0ABW1X1P5</accession>
<dbReference type="InterPro" id="IPR038595">
    <property type="entry name" value="LOR_sf"/>
</dbReference>
<proteinExistence type="inferred from homology"/>
<name>A0ABW1X1P5_9ACTN</name>
<organism evidence="2 3">
    <name type="scientific">Luteococcus sanguinis</name>
    <dbReference type="NCBI Taxonomy" id="174038"/>
    <lineage>
        <taxon>Bacteria</taxon>
        <taxon>Bacillati</taxon>
        <taxon>Actinomycetota</taxon>
        <taxon>Actinomycetes</taxon>
        <taxon>Propionibacteriales</taxon>
        <taxon>Propionibacteriaceae</taxon>
        <taxon>Luteococcus</taxon>
    </lineage>
</organism>
<dbReference type="InterPro" id="IPR025659">
    <property type="entry name" value="Tubby-like_C"/>
</dbReference>
<reference evidence="3" key="1">
    <citation type="journal article" date="2019" name="Int. J. Syst. Evol. Microbiol.">
        <title>The Global Catalogue of Microorganisms (GCM) 10K type strain sequencing project: providing services to taxonomists for standard genome sequencing and annotation.</title>
        <authorList>
            <consortium name="The Broad Institute Genomics Platform"/>
            <consortium name="The Broad Institute Genome Sequencing Center for Infectious Disease"/>
            <person name="Wu L."/>
            <person name="Ma J."/>
        </authorList>
    </citation>
    <scope>NUCLEOTIDE SEQUENCE [LARGE SCALE GENOMIC DNA]</scope>
    <source>
        <strain evidence="3">CGMCC 1.15277</strain>
    </source>
</reference>
<evidence type="ECO:0000256" key="1">
    <source>
        <dbReference type="ARBA" id="ARBA00005437"/>
    </source>
</evidence>
<dbReference type="Gene3D" id="2.40.160.200">
    <property type="entry name" value="LURP1-related"/>
    <property type="match status" value="1"/>
</dbReference>
<evidence type="ECO:0000313" key="2">
    <source>
        <dbReference type="EMBL" id="MFC6397071.1"/>
    </source>
</evidence>
<dbReference type="EMBL" id="JBHSUA010000018">
    <property type="protein sequence ID" value="MFC6397071.1"/>
    <property type="molecule type" value="Genomic_DNA"/>
</dbReference>
<comment type="similarity">
    <text evidence="1">Belongs to the LOR family.</text>
</comment>
<sequence length="187" mass="20532">MSILDHDLLVIDQVTSFLSNDFAIRDRDGAVVGQIVTEGSALGRMFMGSRQLTVLDDDQTVLVRIDDVPNFGRDRFHLSDAAGNQVGEVVKQFTFFSKHLTVQLTNGEVYELSGQLLEFDFEVQGPTGLVCRVTRDYAGLGSWFLGHNRYVAQFAPGLADHAKASIIGAVVALDLIRAKERRSASSN</sequence>
<dbReference type="InterPro" id="IPR007612">
    <property type="entry name" value="LOR"/>
</dbReference>
<dbReference type="RefSeq" id="WP_343884734.1">
    <property type="nucleotide sequence ID" value="NZ_BAAAKI010000003.1"/>
</dbReference>
<gene>
    <name evidence="2" type="ORF">ACFP57_08790</name>
</gene>
<comment type="caution">
    <text evidence="2">The sequence shown here is derived from an EMBL/GenBank/DDBJ whole genome shotgun (WGS) entry which is preliminary data.</text>
</comment>
<dbReference type="Proteomes" id="UP001596266">
    <property type="component" value="Unassembled WGS sequence"/>
</dbReference>